<organism evidence="3 5">
    <name type="scientific">Sphingomonas yabuuchiae</name>
    <dbReference type="NCBI Taxonomy" id="172044"/>
    <lineage>
        <taxon>Bacteria</taxon>
        <taxon>Pseudomonadati</taxon>
        <taxon>Pseudomonadota</taxon>
        <taxon>Alphaproteobacteria</taxon>
        <taxon>Sphingomonadales</taxon>
        <taxon>Sphingomonadaceae</taxon>
        <taxon>Sphingomonas</taxon>
    </lineage>
</organism>
<dbReference type="EMBL" id="JAFHKU010000062">
    <property type="protein sequence ID" value="MBN3556759.1"/>
    <property type="molecule type" value="Genomic_DNA"/>
</dbReference>
<gene>
    <name evidence="2" type="ORF">GGQ89_003903</name>
    <name evidence="3" type="ORF">JYA60_00675</name>
</gene>
<dbReference type="RefSeq" id="WP_184107069.1">
    <property type="nucleotide sequence ID" value="NZ_JACHNX010000038.1"/>
</dbReference>
<reference evidence="2 4" key="1">
    <citation type="submission" date="2020-08" db="EMBL/GenBank/DDBJ databases">
        <title>Genomic Encyclopedia of Type Strains, Phase IV (KMG-IV): sequencing the most valuable type-strain genomes for metagenomic binning, comparative biology and taxonomic classification.</title>
        <authorList>
            <person name="Goeker M."/>
        </authorList>
    </citation>
    <scope>NUCLEOTIDE SEQUENCE [LARGE SCALE GENOMIC DNA]</scope>
    <source>
        <strain evidence="2 4">DSM 14562</strain>
    </source>
</reference>
<keyword evidence="1" id="KW-0472">Membrane</keyword>
<dbReference type="AlphaFoldDB" id="A0AA40ZW64"/>
<dbReference type="Proteomes" id="UP000704529">
    <property type="component" value="Unassembled WGS sequence"/>
</dbReference>
<accession>A0AA40ZW64</accession>
<evidence type="ECO:0000313" key="2">
    <source>
        <dbReference type="EMBL" id="MBB4611653.1"/>
    </source>
</evidence>
<feature type="transmembrane region" description="Helical" evidence="1">
    <location>
        <begin position="93"/>
        <end position="115"/>
    </location>
</feature>
<dbReference type="EMBL" id="JACHNX010000038">
    <property type="protein sequence ID" value="MBB4611653.1"/>
    <property type="molecule type" value="Genomic_DNA"/>
</dbReference>
<name>A0AA40ZW64_9SPHN</name>
<comment type="caution">
    <text evidence="3">The sequence shown here is derived from an EMBL/GenBank/DDBJ whole genome shotgun (WGS) entry which is preliminary data.</text>
</comment>
<reference evidence="3" key="2">
    <citation type="submission" date="2021-01" db="EMBL/GenBank/DDBJ databases">
        <title>Genome Sequencing of Type Strains.</title>
        <authorList>
            <person name="Lemaire J.F."/>
            <person name="Inderbitzin P."/>
            <person name="Collins S.B."/>
            <person name="Wespe N."/>
            <person name="Knight-Connoni V."/>
        </authorList>
    </citation>
    <scope>NUCLEOTIDE SEQUENCE</scope>
    <source>
        <strain evidence="3">DSM 14562</strain>
    </source>
</reference>
<keyword evidence="1" id="KW-0812">Transmembrane</keyword>
<evidence type="ECO:0000256" key="1">
    <source>
        <dbReference type="SAM" id="Phobius"/>
    </source>
</evidence>
<keyword evidence="4" id="KW-1185">Reference proteome</keyword>
<protein>
    <submittedName>
        <fullName evidence="3">Uncharacterized protein</fullName>
    </submittedName>
</protein>
<sequence length="147" mass="15566">MENEREIFNSNTVSFDDEAAARGVEIKRASFALKGGGGDGTSVGLMERVTRLETHMEYVKKDLDSIEGKLDTLLQRTAELPTKGDLTTFRWQWVATAVGAIALIVGGIIGGLGWIKPDAPAAAPQPIIIQAQPIAPPASGSPGAPKR</sequence>
<keyword evidence="1" id="KW-1133">Transmembrane helix</keyword>
<evidence type="ECO:0000313" key="3">
    <source>
        <dbReference type="EMBL" id="MBN3556759.1"/>
    </source>
</evidence>
<dbReference type="Proteomes" id="UP000584663">
    <property type="component" value="Unassembled WGS sequence"/>
</dbReference>
<evidence type="ECO:0000313" key="4">
    <source>
        <dbReference type="Proteomes" id="UP000584663"/>
    </source>
</evidence>
<evidence type="ECO:0000313" key="5">
    <source>
        <dbReference type="Proteomes" id="UP000704529"/>
    </source>
</evidence>
<proteinExistence type="predicted"/>